<keyword evidence="4" id="KW-0479">Metal-binding</keyword>
<evidence type="ECO:0000256" key="3">
    <source>
        <dbReference type="ARBA" id="ARBA00022840"/>
    </source>
</evidence>
<keyword evidence="3 4" id="KW-0067">ATP-binding</keyword>
<dbReference type="GO" id="GO:0046872">
    <property type="term" value="F:metal ion binding"/>
    <property type="evidence" value="ECO:0007669"/>
    <property type="project" value="UniProtKB-KW"/>
</dbReference>
<dbReference type="GO" id="GO:0035999">
    <property type="term" value="P:tetrahydrofolate interconversion"/>
    <property type="evidence" value="ECO:0007669"/>
    <property type="project" value="TreeGrafter"/>
</dbReference>
<reference evidence="6 7" key="1">
    <citation type="submission" date="2018-07" db="EMBL/GenBank/DDBJ databases">
        <title>Arthrobacter sp. nov., isolated from raw cow's milk with high bacterial count.</title>
        <authorList>
            <person name="Hahne J."/>
            <person name="Isele D."/>
            <person name="Lipski A."/>
        </authorList>
    </citation>
    <scope>NUCLEOTIDE SEQUENCE [LARGE SCALE GENOMIC DNA]</scope>
    <source>
        <strain evidence="6 7">JZ R-35</strain>
    </source>
</reference>
<dbReference type="SUPFAM" id="SSF100950">
    <property type="entry name" value="NagB/RpiA/CoA transferase-like"/>
    <property type="match status" value="1"/>
</dbReference>
<dbReference type="PANTHER" id="PTHR23407:SF1">
    <property type="entry name" value="5-FORMYLTETRAHYDROFOLATE CYCLO-LIGASE"/>
    <property type="match status" value="1"/>
</dbReference>
<comment type="similarity">
    <text evidence="1 4">Belongs to the 5-formyltetrahydrofolate cyclo-ligase family.</text>
</comment>
<dbReference type="GO" id="GO:0009396">
    <property type="term" value="P:folic acid-containing compound biosynthetic process"/>
    <property type="evidence" value="ECO:0007669"/>
    <property type="project" value="TreeGrafter"/>
</dbReference>
<dbReference type="AlphaFoldDB" id="A0A399JLN6"/>
<dbReference type="InterPro" id="IPR024185">
    <property type="entry name" value="FTHF_cligase-like_sf"/>
</dbReference>
<dbReference type="Proteomes" id="UP000265419">
    <property type="component" value="Unassembled WGS sequence"/>
</dbReference>
<dbReference type="GO" id="GO:0005524">
    <property type="term" value="F:ATP binding"/>
    <property type="evidence" value="ECO:0007669"/>
    <property type="project" value="UniProtKB-KW"/>
</dbReference>
<dbReference type="Gene3D" id="3.40.50.10420">
    <property type="entry name" value="NagB/RpiA/CoA transferase-like"/>
    <property type="match status" value="1"/>
</dbReference>
<evidence type="ECO:0000256" key="4">
    <source>
        <dbReference type="RuleBase" id="RU361279"/>
    </source>
</evidence>
<name>A0A399JLN6_9MICC</name>
<evidence type="ECO:0000313" key="7">
    <source>
        <dbReference type="Proteomes" id="UP000265419"/>
    </source>
</evidence>
<proteinExistence type="inferred from homology"/>
<evidence type="ECO:0000256" key="5">
    <source>
        <dbReference type="SAM" id="MobiDB-lite"/>
    </source>
</evidence>
<comment type="caution">
    <text evidence="6">The sequence shown here is derived from an EMBL/GenBank/DDBJ whole genome shotgun (WGS) entry which is preliminary data.</text>
</comment>
<keyword evidence="2 4" id="KW-0547">Nucleotide-binding</keyword>
<dbReference type="InterPro" id="IPR002698">
    <property type="entry name" value="FTHF_cligase"/>
</dbReference>
<evidence type="ECO:0000256" key="1">
    <source>
        <dbReference type="ARBA" id="ARBA00010638"/>
    </source>
</evidence>
<feature type="region of interest" description="Disordered" evidence="5">
    <location>
        <begin position="1"/>
        <end position="44"/>
    </location>
</feature>
<accession>A0A399JLN6</accession>
<dbReference type="EC" id="6.3.3.2" evidence="4"/>
<dbReference type="RefSeq" id="WP_119423525.1">
    <property type="nucleotide sequence ID" value="NZ_QQXK01000003.1"/>
</dbReference>
<dbReference type="GO" id="GO:0030272">
    <property type="term" value="F:5-formyltetrahydrofolate cyclo-ligase activity"/>
    <property type="evidence" value="ECO:0007669"/>
    <property type="project" value="UniProtKB-EC"/>
</dbReference>
<comment type="catalytic activity">
    <reaction evidence="4">
        <text>(6S)-5-formyl-5,6,7,8-tetrahydrofolate + ATP = (6R)-5,10-methenyltetrahydrofolate + ADP + phosphate</text>
        <dbReference type="Rhea" id="RHEA:10488"/>
        <dbReference type="ChEBI" id="CHEBI:30616"/>
        <dbReference type="ChEBI" id="CHEBI:43474"/>
        <dbReference type="ChEBI" id="CHEBI:57455"/>
        <dbReference type="ChEBI" id="CHEBI:57457"/>
        <dbReference type="ChEBI" id="CHEBI:456216"/>
        <dbReference type="EC" id="6.3.3.2"/>
    </reaction>
</comment>
<gene>
    <name evidence="6" type="ORF">DWB68_02310</name>
</gene>
<sequence>MQPTPESPAPQHVPGVATGASSLPDGAARPGAPAASGVGGEPGAAKAALRSALRARRRAVEPGQREAERRGWAAWAGQLAAWALAAAPPGRPACLAAYLPAASEPDPTAAMAQWHAAGLNVLVPLSLPGRRLAWVRWTPELRVARGALAPVPEPVGGEPADPAGIDLVVVPALAVGTDGTRLGQGGGFYDSFLAGRATPTVACVRSDEVLDIVPSEAWDARLDAAWTPEGLRRLSAV</sequence>
<dbReference type="PANTHER" id="PTHR23407">
    <property type="entry name" value="ATPASE INHIBITOR/5-FORMYLTETRAHYDROFOLATE CYCLO-LIGASE"/>
    <property type="match status" value="1"/>
</dbReference>
<comment type="cofactor">
    <cofactor evidence="4">
        <name>Mg(2+)</name>
        <dbReference type="ChEBI" id="CHEBI:18420"/>
    </cofactor>
</comment>
<evidence type="ECO:0000313" key="6">
    <source>
        <dbReference type="EMBL" id="RII43456.1"/>
    </source>
</evidence>
<dbReference type="InterPro" id="IPR037171">
    <property type="entry name" value="NagB/RpiA_transferase-like"/>
</dbReference>
<dbReference type="EMBL" id="QQXK01000003">
    <property type="protein sequence ID" value="RII43456.1"/>
    <property type="molecule type" value="Genomic_DNA"/>
</dbReference>
<evidence type="ECO:0000256" key="2">
    <source>
        <dbReference type="ARBA" id="ARBA00022741"/>
    </source>
</evidence>
<dbReference type="NCBIfam" id="TIGR02727">
    <property type="entry name" value="MTHFS_bact"/>
    <property type="match status" value="1"/>
</dbReference>
<dbReference type="Pfam" id="PF01812">
    <property type="entry name" value="5-FTHF_cyc-lig"/>
    <property type="match status" value="1"/>
</dbReference>
<protein>
    <recommendedName>
        <fullName evidence="4">5-formyltetrahydrofolate cyclo-ligase</fullName>
        <ecNumber evidence="4">6.3.3.2</ecNumber>
    </recommendedName>
</protein>
<keyword evidence="7" id="KW-1185">Reference proteome</keyword>
<organism evidence="6 7">
    <name type="scientific">Galactobacter valiniphilus</name>
    <dbReference type="NCBI Taxonomy" id="2676122"/>
    <lineage>
        <taxon>Bacteria</taxon>
        <taxon>Bacillati</taxon>
        <taxon>Actinomycetota</taxon>
        <taxon>Actinomycetes</taxon>
        <taxon>Micrococcales</taxon>
        <taxon>Micrococcaceae</taxon>
        <taxon>Galactobacter</taxon>
    </lineage>
</organism>
<keyword evidence="6" id="KW-0436">Ligase</keyword>
<keyword evidence="4" id="KW-0460">Magnesium</keyword>
<feature type="compositionally biased region" description="Low complexity" evidence="5">
    <location>
        <begin position="24"/>
        <end position="36"/>
    </location>
</feature>